<feature type="compositionally biased region" description="Basic and acidic residues" evidence="1">
    <location>
        <begin position="15"/>
        <end position="27"/>
    </location>
</feature>
<feature type="region of interest" description="Disordered" evidence="1">
    <location>
        <begin position="117"/>
        <end position="246"/>
    </location>
</feature>
<dbReference type="RefSeq" id="XP_040794512.1">
    <property type="nucleotide sequence ID" value="XM_040936479.1"/>
</dbReference>
<dbReference type="GeneID" id="63853729"/>
<protein>
    <submittedName>
        <fullName evidence="2">Uncharacterized protein</fullName>
    </submittedName>
</protein>
<dbReference type="Proteomes" id="UP000800039">
    <property type="component" value="Unassembled WGS sequence"/>
</dbReference>
<sequence length="307" mass="33266">MDPSSEGPLPLIDNMHNDNDNTKRQESDCSSQGQSNPIEAFPGYTDTNTTIEEQVHQGQRRCPKCHAPNARDGDASTVECFCCRNEFAWDKAEEVQTPCQSPGAASIRETMTEHISLDSPSEKTYPAEPSHAEEQNLNLAKPGNEGQIGLGTTIDRELASEAQKRTEKRTCSTTTGQPANQPSASRSYSGRRHRSKLSISGFDPSASPIELSNRSADVHASQPANSSSNNPVVTPLAPQPMRHSQMTMSPPIELSATCSPVSWSSGAHVSEAAKYPTHARGLESENRTAWQRMKSRCQSIVCCGVVG</sequence>
<accession>A0A9P4GVB4</accession>
<name>A0A9P4GVB4_9PLEO</name>
<reference evidence="2" key="1">
    <citation type="submission" date="2020-01" db="EMBL/GenBank/DDBJ databases">
        <authorList>
            <consortium name="DOE Joint Genome Institute"/>
            <person name="Haridas S."/>
            <person name="Albert R."/>
            <person name="Binder M."/>
            <person name="Bloem J."/>
            <person name="Labutti K."/>
            <person name="Salamov A."/>
            <person name="Andreopoulos B."/>
            <person name="Baker S.E."/>
            <person name="Barry K."/>
            <person name="Bills G."/>
            <person name="Bluhm B.H."/>
            <person name="Cannon C."/>
            <person name="Castanera R."/>
            <person name="Culley D.E."/>
            <person name="Daum C."/>
            <person name="Ezra D."/>
            <person name="Gonzalez J.B."/>
            <person name="Henrissat B."/>
            <person name="Kuo A."/>
            <person name="Liang C."/>
            <person name="Lipzen A."/>
            <person name="Lutzoni F."/>
            <person name="Magnuson J."/>
            <person name="Mondo S."/>
            <person name="Nolan M."/>
            <person name="Ohm R."/>
            <person name="Pangilinan J."/>
            <person name="Park H.-J."/>
            <person name="Ramirez L."/>
            <person name="Alfaro M."/>
            <person name="Sun H."/>
            <person name="Tritt A."/>
            <person name="Yoshinaga Y."/>
            <person name="Zwiers L.-H."/>
            <person name="Turgeon B.G."/>
            <person name="Goodwin S.B."/>
            <person name="Spatafora J.W."/>
            <person name="Crous P.W."/>
            <person name="Grigoriev I.V."/>
        </authorList>
    </citation>
    <scope>NUCLEOTIDE SEQUENCE</scope>
    <source>
        <strain evidence="2">CBS 394.84</strain>
    </source>
</reference>
<evidence type="ECO:0000313" key="2">
    <source>
        <dbReference type="EMBL" id="KAF1851949.1"/>
    </source>
</evidence>
<dbReference type="AlphaFoldDB" id="A0A9P4GVB4"/>
<keyword evidence="3" id="KW-1185">Reference proteome</keyword>
<organism evidence="2 3">
    <name type="scientific">Cucurbitaria berberidis CBS 394.84</name>
    <dbReference type="NCBI Taxonomy" id="1168544"/>
    <lineage>
        <taxon>Eukaryota</taxon>
        <taxon>Fungi</taxon>
        <taxon>Dikarya</taxon>
        <taxon>Ascomycota</taxon>
        <taxon>Pezizomycotina</taxon>
        <taxon>Dothideomycetes</taxon>
        <taxon>Pleosporomycetidae</taxon>
        <taxon>Pleosporales</taxon>
        <taxon>Pleosporineae</taxon>
        <taxon>Cucurbitariaceae</taxon>
        <taxon>Cucurbitaria</taxon>
    </lineage>
</organism>
<evidence type="ECO:0000256" key="1">
    <source>
        <dbReference type="SAM" id="MobiDB-lite"/>
    </source>
</evidence>
<gene>
    <name evidence="2" type="ORF">K460DRAFT_401948</name>
</gene>
<feature type="compositionally biased region" description="Basic and acidic residues" evidence="1">
    <location>
        <begin position="154"/>
        <end position="170"/>
    </location>
</feature>
<comment type="caution">
    <text evidence="2">The sequence shown here is derived from an EMBL/GenBank/DDBJ whole genome shotgun (WGS) entry which is preliminary data.</text>
</comment>
<feature type="region of interest" description="Disordered" evidence="1">
    <location>
        <begin position="1"/>
        <end position="48"/>
    </location>
</feature>
<proteinExistence type="predicted"/>
<feature type="compositionally biased region" description="Polar residues" evidence="1">
    <location>
        <begin position="171"/>
        <end position="188"/>
    </location>
</feature>
<feature type="compositionally biased region" description="Polar residues" evidence="1">
    <location>
        <begin position="28"/>
        <end position="37"/>
    </location>
</feature>
<dbReference type="EMBL" id="ML976614">
    <property type="protein sequence ID" value="KAF1851949.1"/>
    <property type="molecule type" value="Genomic_DNA"/>
</dbReference>
<evidence type="ECO:0000313" key="3">
    <source>
        <dbReference type="Proteomes" id="UP000800039"/>
    </source>
</evidence>